<dbReference type="RefSeq" id="WP_217147927.1">
    <property type="nucleotide sequence ID" value="NZ_JAFMOY010000104.1"/>
</dbReference>
<evidence type="ECO:0000256" key="1">
    <source>
        <dbReference type="SAM" id="MobiDB-lite"/>
    </source>
</evidence>
<protein>
    <submittedName>
        <fullName evidence="2">Uncharacterized protein</fullName>
    </submittedName>
</protein>
<sequence>MNAQVEHRNINDITVSKPEMNITPETMGYLQTQRINVRRVWLGVVIALSAVSPVQAQLSGTDLEAARAYFANYSWVPVDKQNEILRKDNLQQVTDYLKTNTYWDGSKNVLMPAFDPTARMQTSFTGPAVMPMPNLIPAEPILVKNDPAGIPTHQIAEATHLDGNHDTAESLAAQQAALQQHVAEVAAYQHNDPTGVPTHQIAEATHLDGNHNTAESLAAQQAALQQHVAEVAAYQHNDPTGIPTHQNAQATHLDGN</sequence>
<name>A0ABS6LBQ5_9GAMM</name>
<organism evidence="2 3">
    <name type="scientific">Rahnella ecdela</name>
    <dbReference type="NCBI Taxonomy" id="2816250"/>
    <lineage>
        <taxon>Bacteria</taxon>
        <taxon>Pseudomonadati</taxon>
        <taxon>Pseudomonadota</taxon>
        <taxon>Gammaproteobacteria</taxon>
        <taxon>Enterobacterales</taxon>
        <taxon>Yersiniaceae</taxon>
        <taxon>Rahnella</taxon>
    </lineage>
</organism>
<gene>
    <name evidence="2" type="ORF">J1784_02800</name>
</gene>
<proteinExistence type="predicted"/>
<dbReference type="Proteomes" id="UP000739284">
    <property type="component" value="Unassembled WGS sequence"/>
</dbReference>
<dbReference type="EMBL" id="JAFMOY010000104">
    <property type="protein sequence ID" value="MBU9843949.1"/>
    <property type="molecule type" value="Genomic_DNA"/>
</dbReference>
<accession>A0ABS6LBQ5</accession>
<evidence type="ECO:0000313" key="2">
    <source>
        <dbReference type="EMBL" id="MBU9843949.1"/>
    </source>
</evidence>
<reference evidence="2 3" key="1">
    <citation type="submission" date="2021-03" db="EMBL/GenBank/DDBJ databases">
        <title>Five novel Rahnella species.</title>
        <authorList>
            <person name="Brady C."/>
            <person name="Asselin J."/>
            <person name="Beer S."/>
            <person name="Bruberg M.B."/>
            <person name="Crampton B."/>
            <person name="Venter S."/>
            <person name="Arnold D."/>
            <person name="Denman S."/>
        </authorList>
    </citation>
    <scope>NUCLEOTIDE SEQUENCE [LARGE SCALE GENOMIC DNA]</scope>
    <source>
        <strain evidence="2 3">FRB 231</strain>
    </source>
</reference>
<keyword evidence="3" id="KW-1185">Reference proteome</keyword>
<comment type="caution">
    <text evidence="2">The sequence shown here is derived from an EMBL/GenBank/DDBJ whole genome shotgun (WGS) entry which is preliminary data.</text>
</comment>
<feature type="non-terminal residue" evidence="2">
    <location>
        <position position="256"/>
    </location>
</feature>
<feature type="region of interest" description="Disordered" evidence="1">
    <location>
        <begin position="237"/>
        <end position="256"/>
    </location>
</feature>
<evidence type="ECO:0000313" key="3">
    <source>
        <dbReference type="Proteomes" id="UP000739284"/>
    </source>
</evidence>